<dbReference type="AlphaFoldDB" id="A0A6M3JQ82"/>
<feature type="region of interest" description="Disordered" evidence="1">
    <location>
        <begin position="73"/>
        <end position="94"/>
    </location>
</feature>
<dbReference type="EMBL" id="MT141918">
    <property type="protein sequence ID" value="QJA72020.1"/>
    <property type="molecule type" value="Genomic_DNA"/>
</dbReference>
<gene>
    <name evidence="2" type="ORF">MM415A02949_0004</name>
</gene>
<proteinExistence type="predicted"/>
<protein>
    <submittedName>
        <fullName evidence="2">Uncharacterized protein</fullName>
    </submittedName>
</protein>
<sequence length="158" mass="18485">MRRYHFQCGCWHDEADTIRERSRYLCPEHKKFAVEIEIECIDCMATFIVKPSGGNTIRCRECAREAARKRNGKYKQQSIQEGLKHKPRKRKKGRTCPVCGRRTSIHNPGACFCHDVDPDTDCGRAEFFDRPWAHDPNFRYWTVVEDPMGEDVYAAEEV</sequence>
<accession>A0A6M3JQ82</accession>
<evidence type="ECO:0000313" key="2">
    <source>
        <dbReference type="EMBL" id="QJA72020.1"/>
    </source>
</evidence>
<feature type="compositionally biased region" description="Basic residues" evidence="1">
    <location>
        <begin position="85"/>
        <end position="94"/>
    </location>
</feature>
<reference evidence="2" key="1">
    <citation type="submission" date="2020-03" db="EMBL/GenBank/DDBJ databases">
        <title>The deep terrestrial virosphere.</title>
        <authorList>
            <person name="Holmfeldt K."/>
            <person name="Nilsson E."/>
            <person name="Simone D."/>
            <person name="Lopez-Fernandez M."/>
            <person name="Wu X."/>
            <person name="de Brujin I."/>
            <person name="Lundin D."/>
            <person name="Andersson A."/>
            <person name="Bertilsson S."/>
            <person name="Dopson M."/>
        </authorList>
    </citation>
    <scope>NUCLEOTIDE SEQUENCE</scope>
    <source>
        <strain evidence="2">MM415A02949</strain>
    </source>
</reference>
<name>A0A6M3JQ82_9ZZZZ</name>
<organism evidence="2">
    <name type="scientific">viral metagenome</name>
    <dbReference type="NCBI Taxonomy" id="1070528"/>
    <lineage>
        <taxon>unclassified sequences</taxon>
        <taxon>metagenomes</taxon>
        <taxon>organismal metagenomes</taxon>
    </lineage>
</organism>
<evidence type="ECO:0000256" key="1">
    <source>
        <dbReference type="SAM" id="MobiDB-lite"/>
    </source>
</evidence>